<feature type="transmembrane region" description="Helical" evidence="1">
    <location>
        <begin position="26"/>
        <end position="46"/>
    </location>
</feature>
<dbReference type="PATRIC" id="fig|153151.4.peg.771"/>
<keyword evidence="1" id="KW-1133">Transmembrane helix</keyword>
<protein>
    <recommendedName>
        <fullName evidence="2">Tubby C-terminal domain-containing protein</fullName>
    </recommendedName>
</protein>
<proteinExistence type="predicted"/>
<evidence type="ECO:0000313" key="4">
    <source>
        <dbReference type="Proteomes" id="UP000075324"/>
    </source>
</evidence>
<comment type="caution">
    <text evidence="3">The sequence shown here is derived from an EMBL/GenBank/DDBJ whole genome shotgun (WGS) entry which is preliminary data.</text>
</comment>
<keyword evidence="1" id="KW-0472">Membrane</keyword>
<keyword evidence="1" id="KW-0812">Transmembrane</keyword>
<dbReference type="Proteomes" id="UP000075324">
    <property type="component" value="Unassembled WGS sequence"/>
</dbReference>
<dbReference type="EMBL" id="LQYW01000128">
    <property type="protein sequence ID" value="KYD26124.1"/>
    <property type="molecule type" value="Genomic_DNA"/>
</dbReference>
<accession>A0A150MNW6</accession>
<feature type="domain" description="Tubby C-terminal" evidence="2">
    <location>
        <begin position="85"/>
        <end position="236"/>
    </location>
</feature>
<dbReference type="RefSeq" id="WP_062678637.1">
    <property type="nucleotide sequence ID" value="NZ_LQYW01000128.1"/>
</dbReference>
<dbReference type="Pfam" id="PF23728">
    <property type="entry name" value="Tubby_C_like"/>
    <property type="match status" value="1"/>
</dbReference>
<dbReference type="InterPro" id="IPR056944">
    <property type="entry name" value="Tubby_C-like"/>
</dbReference>
<reference evidence="3 4" key="1">
    <citation type="submission" date="2016-01" db="EMBL/GenBank/DDBJ databases">
        <title>Draft Genome Sequences of Seven Thermophilic Sporeformers Isolated from Foods.</title>
        <authorList>
            <person name="Berendsen E.M."/>
            <person name="Wells-Bennik M.H."/>
            <person name="Krawcyk A.O."/>
            <person name="De Jong A."/>
            <person name="Holsappel S."/>
            <person name="Eijlander R.T."/>
            <person name="Kuipers O.P."/>
        </authorList>
    </citation>
    <scope>NUCLEOTIDE SEQUENCE [LARGE SCALE GENOMIC DNA]</scope>
    <source>
        <strain evidence="3 4">B4110</strain>
    </source>
</reference>
<organism evidence="3 4">
    <name type="scientific">Parageobacillus toebii</name>
    <dbReference type="NCBI Taxonomy" id="153151"/>
    <lineage>
        <taxon>Bacteria</taxon>
        <taxon>Bacillati</taxon>
        <taxon>Bacillota</taxon>
        <taxon>Bacilli</taxon>
        <taxon>Bacillales</taxon>
        <taxon>Anoxybacillaceae</taxon>
        <taxon>Parageobacillus</taxon>
    </lineage>
</organism>
<sequence>MGRLWLFFVVASIGMALRFLVLGKFEWGQLLIVSGFLAGVLLIWGIERWQAWRDAFYEGAEDEDVWHTHMAERFWTGKKRLFKGTKKMGEFWRFFPLPWQRIVNSILSEQNQWYLNLSFAFADGTSVQIIEQREKLFRVNDTWHIVQNGAVVAVARTDYSWKNKLKLRERMIVEIQGKTLFFQSPEMVSRTEVWLDGKMIAEGKRSRLLRWRYTFRVNEGYEEWERLLVAAYVLFNYAYHQ</sequence>
<gene>
    <name evidence="3" type="ORF">B4110_1704</name>
</gene>
<dbReference type="AlphaFoldDB" id="A0A150MNW6"/>
<evidence type="ECO:0000256" key="1">
    <source>
        <dbReference type="SAM" id="Phobius"/>
    </source>
</evidence>
<evidence type="ECO:0000259" key="2">
    <source>
        <dbReference type="Pfam" id="PF23728"/>
    </source>
</evidence>
<name>A0A150MNW6_9BACL</name>
<evidence type="ECO:0000313" key="3">
    <source>
        <dbReference type="EMBL" id="KYD26124.1"/>
    </source>
</evidence>